<sequence>MDFQELMLTYGYPILFLGVLLESEAFLLVGVYLAHRGYFSLAGVICVAALSSFVIAQFCYYLGHRYGSSFLTRRPRWQGRYNRVEKLMVRYGSTLVVGFRAFYGLRGAIPAAVGIASYPPIRFALLNAFGALLWAITVALAGHNLTQVGEEAFAFLHEQYKIVFIGIGILASIWIFYRLIIARRLKSQQTGARPI</sequence>
<dbReference type="KEGG" id="spib:G8759_22320"/>
<feature type="transmembrane region" description="Helical" evidence="1">
    <location>
        <begin position="41"/>
        <end position="63"/>
    </location>
</feature>
<evidence type="ECO:0000313" key="3">
    <source>
        <dbReference type="EMBL" id="QIP15161.1"/>
    </source>
</evidence>
<dbReference type="InterPro" id="IPR051311">
    <property type="entry name" value="DedA_domain"/>
</dbReference>
<accession>A0A6G9ARQ9</accession>
<dbReference type="AlphaFoldDB" id="A0A6G9ARQ9"/>
<protein>
    <submittedName>
        <fullName evidence="3">DedA family protein</fullName>
    </submittedName>
</protein>
<feature type="transmembrane region" description="Helical" evidence="1">
    <location>
        <begin position="95"/>
        <end position="116"/>
    </location>
</feature>
<dbReference type="PANTHER" id="PTHR42709">
    <property type="entry name" value="ALKALINE PHOSPHATASE LIKE PROTEIN"/>
    <property type="match status" value="1"/>
</dbReference>
<reference evidence="3 4" key="1">
    <citation type="submission" date="2020-03" db="EMBL/GenBank/DDBJ databases">
        <authorList>
            <person name="Kim M.K."/>
        </authorList>
    </citation>
    <scope>NUCLEOTIDE SEQUENCE [LARGE SCALE GENOMIC DNA]</scope>
    <source>
        <strain evidence="3 4">BT328</strain>
    </source>
</reference>
<dbReference type="PANTHER" id="PTHR42709:SF2">
    <property type="entry name" value="INNER MEMBRANE PROTEIN YOHD"/>
    <property type="match status" value="1"/>
</dbReference>
<keyword evidence="1" id="KW-0812">Transmembrane</keyword>
<proteinExistence type="predicted"/>
<dbReference type="RefSeq" id="WP_167212666.1">
    <property type="nucleotide sequence ID" value="NZ_CP050063.1"/>
</dbReference>
<dbReference type="Proteomes" id="UP000501802">
    <property type="component" value="Chromosome"/>
</dbReference>
<keyword evidence="1" id="KW-0472">Membrane</keyword>
<dbReference type="InterPro" id="IPR032816">
    <property type="entry name" value="VTT_dom"/>
</dbReference>
<organism evidence="3 4">
    <name type="scientific">Spirosoma aureum</name>
    <dbReference type="NCBI Taxonomy" id="2692134"/>
    <lineage>
        <taxon>Bacteria</taxon>
        <taxon>Pseudomonadati</taxon>
        <taxon>Bacteroidota</taxon>
        <taxon>Cytophagia</taxon>
        <taxon>Cytophagales</taxon>
        <taxon>Cytophagaceae</taxon>
        <taxon>Spirosoma</taxon>
    </lineage>
</organism>
<evidence type="ECO:0000259" key="2">
    <source>
        <dbReference type="Pfam" id="PF09335"/>
    </source>
</evidence>
<dbReference type="EMBL" id="CP050063">
    <property type="protein sequence ID" value="QIP15161.1"/>
    <property type="molecule type" value="Genomic_DNA"/>
</dbReference>
<feature type="domain" description="VTT" evidence="2">
    <location>
        <begin position="23"/>
        <end position="143"/>
    </location>
</feature>
<keyword evidence="4" id="KW-1185">Reference proteome</keyword>
<evidence type="ECO:0000256" key="1">
    <source>
        <dbReference type="SAM" id="Phobius"/>
    </source>
</evidence>
<feature type="transmembrane region" description="Helical" evidence="1">
    <location>
        <begin position="123"/>
        <end position="142"/>
    </location>
</feature>
<dbReference type="Pfam" id="PF09335">
    <property type="entry name" value="VTT_dom"/>
    <property type="match status" value="1"/>
</dbReference>
<dbReference type="GO" id="GO:0005886">
    <property type="term" value="C:plasma membrane"/>
    <property type="evidence" value="ECO:0007669"/>
    <property type="project" value="TreeGrafter"/>
</dbReference>
<gene>
    <name evidence="3" type="ORF">G8759_22320</name>
</gene>
<feature type="transmembrane region" description="Helical" evidence="1">
    <location>
        <begin position="162"/>
        <end position="180"/>
    </location>
</feature>
<feature type="transmembrane region" description="Helical" evidence="1">
    <location>
        <begin position="12"/>
        <end position="34"/>
    </location>
</feature>
<evidence type="ECO:0000313" key="4">
    <source>
        <dbReference type="Proteomes" id="UP000501802"/>
    </source>
</evidence>
<keyword evidence="1" id="KW-1133">Transmembrane helix</keyword>
<name>A0A6G9ARQ9_9BACT</name>